<evidence type="ECO:0000259" key="3">
    <source>
        <dbReference type="PROSITE" id="PS50977"/>
    </source>
</evidence>
<protein>
    <submittedName>
        <fullName evidence="4">AcrR family transcriptional regulator</fullName>
    </submittedName>
</protein>
<dbReference type="InterPro" id="IPR050624">
    <property type="entry name" value="HTH-type_Tx_Regulator"/>
</dbReference>
<dbReference type="PRINTS" id="PR00455">
    <property type="entry name" value="HTHTETR"/>
</dbReference>
<dbReference type="Pfam" id="PF00440">
    <property type="entry name" value="TetR_N"/>
    <property type="match status" value="1"/>
</dbReference>
<evidence type="ECO:0000313" key="4">
    <source>
        <dbReference type="EMBL" id="MBP2034076.1"/>
    </source>
</evidence>
<dbReference type="EMBL" id="JAGGLM010000030">
    <property type="protein sequence ID" value="MBP2034076.1"/>
    <property type="molecule type" value="Genomic_DNA"/>
</dbReference>
<comment type="caution">
    <text evidence="4">The sequence shown here is derived from an EMBL/GenBank/DDBJ whole genome shotgun (WGS) entry which is preliminary data.</text>
</comment>
<keyword evidence="1 2" id="KW-0238">DNA-binding</keyword>
<organism evidence="4 5">
    <name type="scientific">Clostridium algifaecis</name>
    <dbReference type="NCBI Taxonomy" id="1472040"/>
    <lineage>
        <taxon>Bacteria</taxon>
        <taxon>Bacillati</taxon>
        <taxon>Bacillota</taxon>
        <taxon>Clostridia</taxon>
        <taxon>Eubacteriales</taxon>
        <taxon>Clostridiaceae</taxon>
        <taxon>Clostridium</taxon>
    </lineage>
</organism>
<dbReference type="PANTHER" id="PTHR43479">
    <property type="entry name" value="ACREF/ENVCD OPERON REPRESSOR-RELATED"/>
    <property type="match status" value="1"/>
</dbReference>
<dbReference type="InterPro" id="IPR001647">
    <property type="entry name" value="HTH_TetR"/>
</dbReference>
<dbReference type="PANTHER" id="PTHR43479:SF11">
    <property type="entry name" value="ACREF_ENVCD OPERON REPRESSOR-RELATED"/>
    <property type="match status" value="1"/>
</dbReference>
<evidence type="ECO:0000313" key="5">
    <source>
        <dbReference type="Proteomes" id="UP001519307"/>
    </source>
</evidence>
<dbReference type="RefSeq" id="WP_209703308.1">
    <property type="nucleotide sequence ID" value="NZ_JAGGLM010000030.1"/>
</dbReference>
<dbReference type="InterPro" id="IPR023772">
    <property type="entry name" value="DNA-bd_HTH_TetR-type_CS"/>
</dbReference>
<keyword evidence="5" id="KW-1185">Reference proteome</keyword>
<dbReference type="Gene3D" id="1.10.10.60">
    <property type="entry name" value="Homeodomain-like"/>
    <property type="match status" value="1"/>
</dbReference>
<dbReference type="InterPro" id="IPR009057">
    <property type="entry name" value="Homeodomain-like_sf"/>
</dbReference>
<dbReference type="PROSITE" id="PS50977">
    <property type="entry name" value="HTH_TETR_2"/>
    <property type="match status" value="1"/>
</dbReference>
<sequence>MNNTKTTIFESAIKIFSNNGYDGATMDAIAADAGVAKGTLYYHFKSKQEIFRYIISKGLQIIKEEIEDIINEKEDAISKLKSLCKIQLGLVYERKDFFKVIMGQLWGKNSRQLELREAVDKYILYIQKYLEDAIKEGTIKEGNTYFMAYTLFGTICSAAVYELMNGDKENINSDKKNYIDMIGNTIDYVLNGIKIKKC</sequence>
<name>A0ABS4KX40_9CLOT</name>
<dbReference type="SUPFAM" id="SSF48498">
    <property type="entry name" value="Tetracyclin repressor-like, C-terminal domain"/>
    <property type="match status" value="1"/>
</dbReference>
<dbReference type="PROSITE" id="PS01081">
    <property type="entry name" value="HTH_TETR_1"/>
    <property type="match status" value="1"/>
</dbReference>
<feature type="domain" description="HTH tetR-type" evidence="3">
    <location>
        <begin position="2"/>
        <end position="62"/>
    </location>
</feature>
<dbReference type="InterPro" id="IPR036271">
    <property type="entry name" value="Tet_transcr_reg_TetR-rel_C_sf"/>
</dbReference>
<dbReference type="SUPFAM" id="SSF46689">
    <property type="entry name" value="Homeodomain-like"/>
    <property type="match status" value="1"/>
</dbReference>
<evidence type="ECO:0000256" key="1">
    <source>
        <dbReference type="ARBA" id="ARBA00023125"/>
    </source>
</evidence>
<feature type="DNA-binding region" description="H-T-H motif" evidence="2">
    <location>
        <begin position="25"/>
        <end position="44"/>
    </location>
</feature>
<evidence type="ECO:0000256" key="2">
    <source>
        <dbReference type="PROSITE-ProRule" id="PRU00335"/>
    </source>
</evidence>
<dbReference type="Gene3D" id="1.10.357.10">
    <property type="entry name" value="Tetracycline Repressor, domain 2"/>
    <property type="match status" value="1"/>
</dbReference>
<accession>A0ABS4KX40</accession>
<dbReference type="Proteomes" id="UP001519307">
    <property type="component" value="Unassembled WGS sequence"/>
</dbReference>
<gene>
    <name evidence="4" type="ORF">J2Z42_002795</name>
</gene>
<reference evidence="4 5" key="1">
    <citation type="submission" date="2021-03" db="EMBL/GenBank/DDBJ databases">
        <title>Genomic Encyclopedia of Type Strains, Phase IV (KMG-IV): sequencing the most valuable type-strain genomes for metagenomic binning, comparative biology and taxonomic classification.</title>
        <authorList>
            <person name="Goeker M."/>
        </authorList>
    </citation>
    <scope>NUCLEOTIDE SEQUENCE [LARGE SCALE GENOMIC DNA]</scope>
    <source>
        <strain evidence="4 5">DSM 28783</strain>
    </source>
</reference>
<proteinExistence type="predicted"/>